<dbReference type="Proteomes" id="UP000681162">
    <property type="component" value="Unassembled WGS sequence"/>
</dbReference>
<dbReference type="AlphaFoldDB" id="A0A920CFL2"/>
<reference evidence="1 2" key="1">
    <citation type="submission" date="2021-03" db="EMBL/GenBank/DDBJ databases">
        <title>Antimicrobial resistance genes in bacteria isolated from Japanese honey, and their potential for conferring macrolide and lincosamide resistance in the American foulbrood pathogen Paenibacillus larvae.</title>
        <authorList>
            <person name="Okamoto M."/>
            <person name="Kumagai M."/>
            <person name="Kanamori H."/>
            <person name="Takamatsu D."/>
        </authorList>
    </citation>
    <scope>NUCLEOTIDE SEQUENCE [LARGE SCALE GENOMIC DNA]</scope>
    <source>
        <strain evidence="1 2">J41TS12</strain>
    </source>
</reference>
<accession>A0A920CFL2</accession>
<proteinExistence type="predicted"/>
<keyword evidence="2" id="KW-1185">Reference proteome</keyword>
<sequence length="73" mass="7826">MSGAGILGASTAYQLAKEGARFYGALIKELELEGERETGGAPLAQLMLGRKTEVRLEELRLGESSNPIIRGHL</sequence>
<evidence type="ECO:0000313" key="1">
    <source>
        <dbReference type="EMBL" id="GIO37765.1"/>
    </source>
</evidence>
<gene>
    <name evidence="1" type="ORF">J41TS12_26260</name>
</gene>
<dbReference type="EMBL" id="BORR01000008">
    <property type="protein sequence ID" value="GIO37765.1"/>
    <property type="molecule type" value="Genomic_DNA"/>
</dbReference>
<evidence type="ECO:0000313" key="2">
    <source>
        <dbReference type="Proteomes" id="UP000681162"/>
    </source>
</evidence>
<name>A0A920CFL2_9BACL</name>
<comment type="caution">
    <text evidence="1">The sequence shown here is derived from an EMBL/GenBank/DDBJ whole genome shotgun (WGS) entry which is preliminary data.</text>
</comment>
<organism evidence="1 2">
    <name type="scientific">Paenibacillus antibioticophila</name>
    <dbReference type="NCBI Taxonomy" id="1274374"/>
    <lineage>
        <taxon>Bacteria</taxon>
        <taxon>Bacillati</taxon>
        <taxon>Bacillota</taxon>
        <taxon>Bacilli</taxon>
        <taxon>Bacillales</taxon>
        <taxon>Paenibacillaceae</taxon>
        <taxon>Paenibacillus</taxon>
    </lineage>
</organism>
<dbReference type="RefSeq" id="WP_044482427.1">
    <property type="nucleotide sequence ID" value="NZ_BORR01000008.1"/>
</dbReference>
<protein>
    <recommendedName>
        <fullName evidence="3">FAD dependent oxidoreductase domain-containing protein</fullName>
    </recommendedName>
</protein>
<evidence type="ECO:0008006" key="3">
    <source>
        <dbReference type="Google" id="ProtNLM"/>
    </source>
</evidence>